<dbReference type="OrthoDB" id="2443397at2759"/>
<dbReference type="Proteomes" id="UP000266861">
    <property type="component" value="Unassembled WGS sequence"/>
</dbReference>
<dbReference type="EMBL" id="PQFF01000199">
    <property type="protein sequence ID" value="RHZ75422.1"/>
    <property type="molecule type" value="Genomic_DNA"/>
</dbReference>
<dbReference type="AlphaFoldDB" id="A0A397IKP9"/>
<accession>A0A397IKP9</accession>
<evidence type="ECO:0000313" key="2">
    <source>
        <dbReference type="EMBL" id="RHZ75422.1"/>
    </source>
</evidence>
<keyword evidence="3" id="KW-1185">Reference proteome</keyword>
<sequence length="278" mass="32610">MENFLEHELFKKFKPKQLNIEGYTRLTKCYDESIVRIQSIVRQKVLKIDPINKKGQRATGINKSKWADINNNKKRSRSNKNTISTQVTPTILEAQEIQPNLQNEPTTQPNLQDELTKKRKRQTTVEEKNILDPICEGDSMPTDNKINNILTELNTISSNWTVNRVKTYYYNRKQKKRFNKNTISTQVTPTILEAQEIQPNLQNEPTTQPNLQDELTKKRKRQTTVEEKNILDPICEGDSMPTDNKINNILTELNTISSNWTVNRVKTYYYNRKQKKRL</sequence>
<feature type="compositionally biased region" description="Polar residues" evidence="1">
    <location>
        <begin position="97"/>
        <end position="113"/>
    </location>
</feature>
<organism evidence="2 3">
    <name type="scientific">Diversispora epigaea</name>
    <dbReference type="NCBI Taxonomy" id="1348612"/>
    <lineage>
        <taxon>Eukaryota</taxon>
        <taxon>Fungi</taxon>
        <taxon>Fungi incertae sedis</taxon>
        <taxon>Mucoromycota</taxon>
        <taxon>Glomeromycotina</taxon>
        <taxon>Glomeromycetes</taxon>
        <taxon>Diversisporales</taxon>
        <taxon>Diversisporaceae</taxon>
        <taxon>Diversispora</taxon>
    </lineage>
</organism>
<name>A0A397IKP9_9GLOM</name>
<feature type="region of interest" description="Disordered" evidence="1">
    <location>
        <begin position="66"/>
        <end position="125"/>
    </location>
</feature>
<comment type="caution">
    <text evidence="2">The sequence shown here is derived from an EMBL/GenBank/DDBJ whole genome shotgun (WGS) entry which is preliminary data.</text>
</comment>
<evidence type="ECO:0000313" key="3">
    <source>
        <dbReference type="Proteomes" id="UP000266861"/>
    </source>
</evidence>
<evidence type="ECO:0000256" key="1">
    <source>
        <dbReference type="SAM" id="MobiDB-lite"/>
    </source>
</evidence>
<reference evidence="2 3" key="1">
    <citation type="submission" date="2018-08" db="EMBL/GenBank/DDBJ databases">
        <title>Genome and evolution of the arbuscular mycorrhizal fungus Diversispora epigaea (formerly Glomus versiforme) and its bacterial endosymbionts.</title>
        <authorList>
            <person name="Sun X."/>
            <person name="Fei Z."/>
            <person name="Harrison M."/>
        </authorList>
    </citation>
    <scope>NUCLEOTIDE SEQUENCE [LARGE SCALE GENOMIC DNA]</scope>
    <source>
        <strain evidence="2 3">IT104</strain>
    </source>
</reference>
<proteinExistence type="predicted"/>
<gene>
    <name evidence="2" type="ORF">Glove_214g51</name>
</gene>
<protein>
    <submittedName>
        <fullName evidence="2">Uncharacterized protein</fullName>
    </submittedName>
</protein>